<keyword evidence="5" id="KW-1185">Reference proteome</keyword>
<evidence type="ECO:0000313" key="6">
    <source>
        <dbReference type="Proteomes" id="UP001185922"/>
    </source>
</evidence>
<dbReference type="InterPro" id="IPR052913">
    <property type="entry name" value="Glycopeptide_resist_protein"/>
</dbReference>
<reference evidence="4 5" key="1">
    <citation type="submission" date="2023-10" db="EMBL/GenBank/DDBJ databases">
        <title>Development of a sustainable strategy for remediation of hydrocarbon-contaminated territories based on the waste exchange concept.</title>
        <authorList>
            <person name="Krivoruchko A."/>
        </authorList>
    </citation>
    <scope>NUCLEOTIDE SEQUENCE</scope>
    <source>
        <strain evidence="3 5">IEGM 1266</strain>
        <strain evidence="4">IEGM 1279</strain>
    </source>
</reference>
<dbReference type="Pfam" id="PF04294">
    <property type="entry name" value="VanW"/>
    <property type="match status" value="1"/>
</dbReference>
<protein>
    <submittedName>
        <fullName evidence="4">VanW family protein</fullName>
    </submittedName>
</protein>
<comment type="caution">
    <text evidence="4">The sequence shown here is derived from an EMBL/GenBank/DDBJ whole genome shotgun (WGS) entry which is preliminary data.</text>
</comment>
<organism evidence="4 6">
    <name type="scientific">Gordonia amicalis</name>
    <dbReference type="NCBI Taxonomy" id="89053"/>
    <lineage>
        <taxon>Bacteria</taxon>
        <taxon>Bacillati</taxon>
        <taxon>Actinomycetota</taxon>
        <taxon>Actinomycetes</taxon>
        <taxon>Mycobacteriales</taxon>
        <taxon>Gordoniaceae</taxon>
        <taxon>Gordonia</taxon>
    </lineage>
</organism>
<evidence type="ECO:0000313" key="3">
    <source>
        <dbReference type="EMBL" id="MDV6309039.1"/>
    </source>
</evidence>
<dbReference type="InterPro" id="IPR022029">
    <property type="entry name" value="YoaR-like_PG-bd"/>
</dbReference>
<accession>A0AAE4UAZ6</accession>
<keyword evidence="1" id="KW-0812">Transmembrane</keyword>
<proteinExistence type="predicted"/>
<keyword evidence="1" id="KW-1133">Transmembrane helix</keyword>
<dbReference type="PANTHER" id="PTHR35788:SF1">
    <property type="entry name" value="EXPORTED PROTEIN"/>
    <property type="match status" value="1"/>
</dbReference>
<evidence type="ECO:0000259" key="2">
    <source>
        <dbReference type="Pfam" id="PF12229"/>
    </source>
</evidence>
<dbReference type="Proteomes" id="UP001185922">
    <property type="component" value="Unassembled WGS sequence"/>
</dbReference>
<keyword evidence="1" id="KW-0472">Membrane</keyword>
<sequence length="565" mass="60089">MDGVVTTSAGRARHAIRAVLAVVAIVTLTLSIDFVATRDHSARGAVIGGISAGNRDTAGLEPVLDELTTRSTQPVVLRTPEGSAEVAPAELGLEFDAETTRARLLEQPRNPLARFLALFGRDLDVEPVVRLDPAAMNKALDAHRRSLEKAAVEGGVHFEGTTPVGDEPAPGERIARQAAATVLVDRWLDGAPIDMPMEPFSPTVGPQVVAATVAGPAERATSGPVKLIDRRKRTVEVPAGDIASMLTFGPDGRGGLTPLVDEKKAREALAPDLDPSQSPAVSATFSLASGRPTVVPAVTGSKINWDKTLRELATTATAGGGNRTAEVVYDDVDPRLTTDAARKLGVRELISEYTTDGFSSASGENIRLVAAEVDGALVLPGKVFSLNGHTGPRGTAQGYVDSTIINNGRAATAVGGGISQFATTLYNAAYFAGLEDVDHTEHAYYISRYPEAREATVFEGAIDLKFRNNTRHGVLIETSWSPSAVTVRLWGTKAFEVESITGERYDTTEPERIRLPKGDDCIASSGSKGFTTSNTRIIRDAKTGREINRYTRTVRYAPEPNVKCV</sequence>
<dbReference type="InterPro" id="IPR007391">
    <property type="entry name" value="Vancomycin_resist_VanW"/>
</dbReference>
<feature type="domain" description="YoaR-like putative peptidoglycan binding" evidence="2">
    <location>
        <begin position="256"/>
        <end position="319"/>
    </location>
</feature>
<dbReference type="EMBL" id="JAWLKH010000011">
    <property type="protein sequence ID" value="MDV6312692.1"/>
    <property type="molecule type" value="Genomic_DNA"/>
</dbReference>
<evidence type="ECO:0000313" key="5">
    <source>
        <dbReference type="Proteomes" id="UP001185779"/>
    </source>
</evidence>
<dbReference type="Pfam" id="PF12229">
    <property type="entry name" value="PG_binding_4"/>
    <property type="match status" value="1"/>
</dbReference>
<dbReference type="AlphaFoldDB" id="A0AAE4UAZ6"/>
<gene>
    <name evidence="3" type="ORF">R3P94_17305</name>
    <name evidence="4" type="ORF">R3Q15_12475</name>
</gene>
<dbReference type="RefSeq" id="WP_232513034.1">
    <property type="nucleotide sequence ID" value="NZ_JANJEV010000001.1"/>
</dbReference>
<feature type="transmembrane region" description="Helical" evidence="1">
    <location>
        <begin position="15"/>
        <end position="36"/>
    </location>
</feature>
<evidence type="ECO:0000313" key="4">
    <source>
        <dbReference type="EMBL" id="MDV6312692.1"/>
    </source>
</evidence>
<dbReference type="Proteomes" id="UP001185779">
    <property type="component" value="Unassembled WGS sequence"/>
</dbReference>
<name>A0AAE4UAZ6_9ACTN</name>
<dbReference type="PANTHER" id="PTHR35788">
    <property type="entry name" value="EXPORTED PROTEIN-RELATED"/>
    <property type="match status" value="1"/>
</dbReference>
<evidence type="ECO:0000256" key="1">
    <source>
        <dbReference type="SAM" id="Phobius"/>
    </source>
</evidence>
<dbReference type="EMBL" id="JAWLKI010000021">
    <property type="protein sequence ID" value="MDV6309039.1"/>
    <property type="molecule type" value="Genomic_DNA"/>
</dbReference>